<evidence type="ECO:0000256" key="8">
    <source>
        <dbReference type="ARBA" id="ARBA00022777"/>
    </source>
</evidence>
<dbReference type="InterPro" id="IPR001480">
    <property type="entry name" value="Bulb-type_lectin_dom"/>
</dbReference>
<comment type="similarity">
    <text evidence="15">Belongs to the protein kinase superfamily. Ser/Thr protein kinase family.</text>
</comment>
<evidence type="ECO:0000256" key="11">
    <source>
        <dbReference type="ARBA" id="ARBA00023170"/>
    </source>
</evidence>
<protein>
    <recommendedName>
        <fullName evidence="15">Receptor-like serine/threonine-protein kinase</fullName>
        <ecNumber evidence="15">2.7.11.1</ecNumber>
    </recommendedName>
</protein>
<keyword evidence="11" id="KW-0675">Receptor</keyword>
<feature type="signal peptide" evidence="17">
    <location>
        <begin position="1"/>
        <end position="28"/>
    </location>
</feature>
<dbReference type="Proteomes" id="UP001154282">
    <property type="component" value="Unassembled WGS sequence"/>
</dbReference>
<feature type="chain" id="PRO_5043673246" description="Receptor-like serine/threonine-protein kinase" evidence="17">
    <location>
        <begin position="29"/>
        <end position="842"/>
    </location>
</feature>
<keyword evidence="8 15" id="KW-0418">Kinase</keyword>
<gene>
    <name evidence="21" type="ORF">LITE_LOCUS37619</name>
</gene>
<dbReference type="InterPro" id="IPR024171">
    <property type="entry name" value="SRK-like_kinase"/>
</dbReference>
<keyword evidence="16" id="KW-1133">Transmembrane helix</keyword>
<dbReference type="Gene3D" id="3.30.200.20">
    <property type="entry name" value="Phosphorylase Kinase, domain 1"/>
    <property type="match status" value="1"/>
</dbReference>
<evidence type="ECO:0000256" key="16">
    <source>
        <dbReference type="SAM" id="Phobius"/>
    </source>
</evidence>
<evidence type="ECO:0000256" key="2">
    <source>
        <dbReference type="ARBA" id="ARBA00022475"/>
    </source>
</evidence>
<dbReference type="FunFam" id="2.90.10.10:FF:000005">
    <property type="entry name" value="G-type lectin S-receptor-like serine/threonine-protein kinase"/>
    <property type="match status" value="1"/>
</dbReference>
<dbReference type="FunFam" id="1.10.510.10:FF:000345">
    <property type="entry name" value="G-type lectin S-receptor-like serine/threonine-protein kinase"/>
    <property type="match status" value="1"/>
</dbReference>
<evidence type="ECO:0000256" key="15">
    <source>
        <dbReference type="PIRNR" id="PIRNR000641"/>
    </source>
</evidence>
<dbReference type="GO" id="GO:0030246">
    <property type="term" value="F:carbohydrate binding"/>
    <property type="evidence" value="ECO:0007669"/>
    <property type="project" value="UniProtKB-KW"/>
</dbReference>
<dbReference type="Pfam" id="PF08276">
    <property type="entry name" value="PAN_2"/>
    <property type="match status" value="1"/>
</dbReference>
<evidence type="ECO:0000256" key="13">
    <source>
        <dbReference type="ARBA" id="ARBA00047899"/>
    </source>
</evidence>
<keyword evidence="9 15" id="KW-0067">ATP-binding</keyword>
<evidence type="ECO:0000259" key="20">
    <source>
        <dbReference type="PROSITE" id="PS50948"/>
    </source>
</evidence>
<comment type="subcellular location">
    <subcellularLocation>
        <location evidence="1">Cell membrane</location>
        <topology evidence="1">Single-pass type I membrane protein</topology>
    </subcellularLocation>
</comment>
<dbReference type="InterPro" id="IPR011009">
    <property type="entry name" value="Kinase-like_dom_sf"/>
</dbReference>
<dbReference type="GO" id="GO:0005524">
    <property type="term" value="F:ATP binding"/>
    <property type="evidence" value="ECO:0007669"/>
    <property type="project" value="UniProtKB-KW"/>
</dbReference>
<feature type="transmembrane region" description="Helical" evidence="16">
    <location>
        <begin position="441"/>
        <end position="466"/>
    </location>
</feature>
<dbReference type="PROSITE" id="PS50948">
    <property type="entry name" value="PAN"/>
    <property type="match status" value="1"/>
</dbReference>
<evidence type="ECO:0000256" key="6">
    <source>
        <dbReference type="ARBA" id="ARBA00022734"/>
    </source>
</evidence>
<keyword evidence="16" id="KW-0812">Transmembrane</keyword>
<comment type="catalytic activity">
    <reaction evidence="13 15">
        <text>L-threonyl-[protein] + ATP = O-phospho-L-threonyl-[protein] + ADP + H(+)</text>
        <dbReference type="Rhea" id="RHEA:46608"/>
        <dbReference type="Rhea" id="RHEA-COMP:11060"/>
        <dbReference type="Rhea" id="RHEA-COMP:11605"/>
        <dbReference type="ChEBI" id="CHEBI:15378"/>
        <dbReference type="ChEBI" id="CHEBI:30013"/>
        <dbReference type="ChEBI" id="CHEBI:30616"/>
        <dbReference type="ChEBI" id="CHEBI:61977"/>
        <dbReference type="ChEBI" id="CHEBI:456216"/>
        <dbReference type="EC" id="2.7.11.1"/>
    </reaction>
</comment>
<dbReference type="AlphaFoldDB" id="A0AAV0PAS3"/>
<dbReference type="EC" id="2.7.11.1" evidence="15"/>
<sequence>MFTGVNPIKRFCFHSVYTLLFLALSCSAVNQITRGQSLRDGDTLLSVDDKFELGFFSPGISTSRYLGIWYHDAAEADSLIWVANRDRPVPDRSGVLTVAGDGNLVISDGNGTRIWSSNATARVESTIASLQDDGNLVLRDGSTGQNLWQSGDHSGDTLIAGKWLMFNASNPTAEPFRLNAWKSAADPSPGEFTASFLLQTPPQATIWRNQTTYWRSGPWDKARFTNIPDMDTDYQSSLTLLDDLDQGLVYLSLSPPRNCTYTTFVLSSSGSLELRCWDGTRGWYARWRTPKSQCENYGSCGEFGVCERNDPLVCNCLKGFVPKSEEEWRQGNWSGGCIRRTELLCGKSNVSSNGGDGFLKLSGVNVPDSSEFMRVWDDGECSRQCLNNCSCTAYSFVNGIGCLMWKGKVVDLQVLPFAGQDFYLRLASTELDDEKQQSARLIVILPTILGTLVIAALVLVLGSVMWRKRRVNTTKGGTDNSSVPSKRVTYVPKGYSEEPDESLELPMFDLESIEIATDSFNTDNLLGRGGFGPVYKGKLPDGKVVAIKRLSSSSGQGANEFKNEIMLISKLQHRNLVRLLGCCIDKLEKILVYEYMPKKSLDNYLFDSTKKAELDWPTRFNIIHGVARGLLYLHRDSCLRIIHRDLKVSNILLDEKMNPKISDFGLARIFEGTQDLASTHKVVGTLGYMSPEYLLAGMFSEKSDVFSFGVLVLEIVSGRKTTSFHYEEHHPSLLSYAWRSWDESRGVDMADETVAESSKPSEVSRCVNVGLLCVQDHASDRPTMASVLSMLSGETSLPRPTKPTYTFQNKTANPAIFNAQSSSSAEKWSINDLTESIIVEGR</sequence>
<dbReference type="PANTHER" id="PTHR27002">
    <property type="entry name" value="RECEPTOR-LIKE SERINE/THREONINE-PROTEIN KINASE SD1-8"/>
    <property type="match status" value="1"/>
</dbReference>
<dbReference type="SMART" id="SM00220">
    <property type="entry name" value="S_TKc"/>
    <property type="match status" value="1"/>
</dbReference>
<evidence type="ECO:0000256" key="12">
    <source>
        <dbReference type="ARBA" id="ARBA00023180"/>
    </source>
</evidence>
<reference evidence="21" key="1">
    <citation type="submission" date="2022-08" db="EMBL/GenBank/DDBJ databases">
        <authorList>
            <person name="Gutierrez-Valencia J."/>
        </authorList>
    </citation>
    <scope>NUCLEOTIDE SEQUENCE</scope>
</reference>
<dbReference type="PIRSF" id="PIRSF000641">
    <property type="entry name" value="SRK"/>
    <property type="match status" value="1"/>
</dbReference>
<dbReference type="PROSITE" id="PS00108">
    <property type="entry name" value="PROTEIN_KINASE_ST"/>
    <property type="match status" value="1"/>
</dbReference>
<evidence type="ECO:0000259" key="19">
    <source>
        <dbReference type="PROSITE" id="PS50927"/>
    </source>
</evidence>
<dbReference type="SUPFAM" id="SSF56112">
    <property type="entry name" value="Protein kinase-like (PK-like)"/>
    <property type="match status" value="1"/>
</dbReference>
<keyword evidence="5 17" id="KW-0732">Signal</keyword>
<evidence type="ECO:0000256" key="5">
    <source>
        <dbReference type="ARBA" id="ARBA00022729"/>
    </source>
</evidence>
<evidence type="ECO:0000313" key="22">
    <source>
        <dbReference type="Proteomes" id="UP001154282"/>
    </source>
</evidence>
<dbReference type="InterPro" id="IPR000719">
    <property type="entry name" value="Prot_kinase_dom"/>
</dbReference>
<keyword evidence="7 15" id="KW-0547">Nucleotide-binding</keyword>
<dbReference type="SMART" id="SM00473">
    <property type="entry name" value="PAN_AP"/>
    <property type="match status" value="1"/>
</dbReference>
<dbReference type="GO" id="GO:0045087">
    <property type="term" value="P:innate immune response"/>
    <property type="evidence" value="ECO:0007669"/>
    <property type="project" value="UniProtKB-ARBA"/>
</dbReference>
<dbReference type="InterPro" id="IPR036426">
    <property type="entry name" value="Bulb-type_lectin_dom_sf"/>
</dbReference>
<keyword evidence="3 15" id="KW-0723">Serine/threonine-protein kinase</keyword>
<dbReference type="CDD" id="cd14066">
    <property type="entry name" value="STKc_IRAK"/>
    <property type="match status" value="1"/>
</dbReference>
<evidence type="ECO:0000256" key="1">
    <source>
        <dbReference type="ARBA" id="ARBA00004251"/>
    </source>
</evidence>
<dbReference type="PANTHER" id="PTHR27002:SF950">
    <property type="entry name" value="PROTEIN KINASE DOMAIN-CONTAINING PROTEIN"/>
    <property type="match status" value="1"/>
</dbReference>
<dbReference type="FunFam" id="3.30.200.20:FF:000195">
    <property type="entry name" value="G-type lectin S-receptor-like serine/threonine-protein kinase"/>
    <property type="match status" value="1"/>
</dbReference>
<dbReference type="InterPro" id="IPR008271">
    <property type="entry name" value="Ser/Thr_kinase_AS"/>
</dbReference>
<dbReference type="InterPro" id="IPR001245">
    <property type="entry name" value="Ser-Thr/Tyr_kinase_cat_dom"/>
</dbReference>
<dbReference type="SUPFAM" id="SSF51110">
    <property type="entry name" value="alpha-D-mannose-specific plant lectins"/>
    <property type="match status" value="1"/>
</dbReference>
<accession>A0AAV0PAS3</accession>
<comment type="caution">
    <text evidence="21">The sequence shown here is derived from an EMBL/GenBank/DDBJ whole genome shotgun (WGS) entry which is preliminary data.</text>
</comment>
<dbReference type="InterPro" id="IPR000858">
    <property type="entry name" value="S_locus_glycoprot_dom"/>
</dbReference>
<dbReference type="GO" id="GO:0005886">
    <property type="term" value="C:plasma membrane"/>
    <property type="evidence" value="ECO:0007669"/>
    <property type="project" value="UniProtKB-SubCell"/>
</dbReference>
<evidence type="ECO:0000256" key="7">
    <source>
        <dbReference type="ARBA" id="ARBA00022741"/>
    </source>
</evidence>
<evidence type="ECO:0000256" key="10">
    <source>
        <dbReference type="ARBA" id="ARBA00023157"/>
    </source>
</evidence>
<evidence type="ECO:0000256" key="9">
    <source>
        <dbReference type="ARBA" id="ARBA00022840"/>
    </source>
</evidence>
<evidence type="ECO:0000313" key="21">
    <source>
        <dbReference type="EMBL" id="CAI0467900.1"/>
    </source>
</evidence>
<keyword evidence="10" id="KW-1015">Disulfide bond</keyword>
<feature type="domain" description="Protein kinase" evidence="18">
    <location>
        <begin position="520"/>
        <end position="797"/>
    </location>
</feature>
<evidence type="ECO:0000259" key="18">
    <source>
        <dbReference type="PROSITE" id="PS50011"/>
    </source>
</evidence>
<dbReference type="PROSITE" id="PS50927">
    <property type="entry name" value="BULB_LECTIN"/>
    <property type="match status" value="1"/>
</dbReference>
<dbReference type="Gene3D" id="2.90.10.10">
    <property type="entry name" value="Bulb-type lectin domain"/>
    <property type="match status" value="1"/>
</dbReference>
<dbReference type="CDD" id="cd01098">
    <property type="entry name" value="PAN_AP_plant"/>
    <property type="match status" value="1"/>
</dbReference>
<keyword evidence="6" id="KW-0430">Lectin</keyword>
<evidence type="ECO:0000256" key="3">
    <source>
        <dbReference type="ARBA" id="ARBA00022527"/>
    </source>
</evidence>
<evidence type="ECO:0000256" key="17">
    <source>
        <dbReference type="SAM" id="SignalP"/>
    </source>
</evidence>
<dbReference type="InterPro" id="IPR003609">
    <property type="entry name" value="Pan_app"/>
</dbReference>
<dbReference type="GO" id="GO:0048544">
    <property type="term" value="P:recognition of pollen"/>
    <property type="evidence" value="ECO:0007669"/>
    <property type="project" value="InterPro"/>
</dbReference>
<keyword evidence="22" id="KW-1185">Reference proteome</keyword>
<proteinExistence type="inferred from homology"/>
<dbReference type="PROSITE" id="PS50011">
    <property type="entry name" value="PROTEIN_KINASE_DOM"/>
    <property type="match status" value="1"/>
</dbReference>
<dbReference type="EMBL" id="CAMGYJ010000008">
    <property type="protein sequence ID" value="CAI0467900.1"/>
    <property type="molecule type" value="Genomic_DNA"/>
</dbReference>
<dbReference type="Pfam" id="PF07714">
    <property type="entry name" value="PK_Tyr_Ser-Thr"/>
    <property type="match status" value="1"/>
</dbReference>
<dbReference type="Gene3D" id="1.10.510.10">
    <property type="entry name" value="Transferase(Phosphotransferase) domain 1"/>
    <property type="match status" value="1"/>
</dbReference>
<keyword evidence="2" id="KW-1003">Cell membrane</keyword>
<dbReference type="SMART" id="SM00108">
    <property type="entry name" value="B_lectin"/>
    <property type="match status" value="1"/>
</dbReference>
<keyword evidence="16" id="KW-0472">Membrane</keyword>
<evidence type="ECO:0000256" key="14">
    <source>
        <dbReference type="ARBA" id="ARBA00048679"/>
    </source>
</evidence>
<feature type="domain" description="Apple" evidence="20">
    <location>
        <begin position="345"/>
        <end position="427"/>
    </location>
</feature>
<dbReference type="GO" id="GO:0004674">
    <property type="term" value="F:protein serine/threonine kinase activity"/>
    <property type="evidence" value="ECO:0007669"/>
    <property type="project" value="UniProtKB-KW"/>
</dbReference>
<feature type="domain" description="Bulb-type lectin" evidence="19">
    <location>
        <begin position="29"/>
        <end position="151"/>
    </location>
</feature>
<dbReference type="CDD" id="cd00028">
    <property type="entry name" value="B_lectin"/>
    <property type="match status" value="1"/>
</dbReference>
<dbReference type="Pfam" id="PF00954">
    <property type="entry name" value="S_locus_glycop"/>
    <property type="match status" value="1"/>
</dbReference>
<dbReference type="Pfam" id="PF01453">
    <property type="entry name" value="B_lectin"/>
    <property type="match status" value="1"/>
</dbReference>
<keyword evidence="12" id="KW-0325">Glycoprotein</keyword>
<keyword evidence="4 15" id="KW-0808">Transferase</keyword>
<name>A0AAV0PAS3_9ROSI</name>
<organism evidence="21 22">
    <name type="scientific">Linum tenue</name>
    <dbReference type="NCBI Taxonomy" id="586396"/>
    <lineage>
        <taxon>Eukaryota</taxon>
        <taxon>Viridiplantae</taxon>
        <taxon>Streptophyta</taxon>
        <taxon>Embryophyta</taxon>
        <taxon>Tracheophyta</taxon>
        <taxon>Spermatophyta</taxon>
        <taxon>Magnoliopsida</taxon>
        <taxon>eudicotyledons</taxon>
        <taxon>Gunneridae</taxon>
        <taxon>Pentapetalae</taxon>
        <taxon>rosids</taxon>
        <taxon>fabids</taxon>
        <taxon>Malpighiales</taxon>
        <taxon>Linaceae</taxon>
        <taxon>Linum</taxon>
    </lineage>
</organism>
<evidence type="ECO:0000256" key="4">
    <source>
        <dbReference type="ARBA" id="ARBA00022679"/>
    </source>
</evidence>
<comment type="catalytic activity">
    <reaction evidence="14 15">
        <text>L-seryl-[protein] + ATP = O-phospho-L-seryl-[protein] + ADP + H(+)</text>
        <dbReference type="Rhea" id="RHEA:17989"/>
        <dbReference type="Rhea" id="RHEA-COMP:9863"/>
        <dbReference type="Rhea" id="RHEA-COMP:11604"/>
        <dbReference type="ChEBI" id="CHEBI:15378"/>
        <dbReference type="ChEBI" id="CHEBI:29999"/>
        <dbReference type="ChEBI" id="CHEBI:30616"/>
        <dbReference type="ChEBI" id="CHEBI:83421"/>
        <dbReference type="ChEBI" id="CHEBI:456216"/>
        <dbReference type="EC" id="2.7.11.1"/>
    </reaction>
</comment>